<keyword evidence="3" id="KW-1185">Reference proteome</keyword>
<dbReference type="PANTHER" id="PTHR31111">
    <property type="entry name" value="BNAA05G37150D PROTEIN-RELATED"/>
    <property type="match status" value="1"/>
</dbReference>
<dbReference type="Pfam" id="PF00646">
    <property type="entry name" value="F-box"/>
    <property type="match status" value="2"/>
</dbReference>
<dbReference type="PANTHER" id="PTHR31111:SF133">
    <property type="entry name" value="OS07G0196600 PROTEIN"/>
    <property type="match status" value="1"/>
</dbReference>
<dbReference type="AlphaFoldDB" id="A0A5J9W095"/>
<dbReference type="EMBL" id="RWGY01000007">
    <property type="protein sequence ID" value="TVU41351.1"/>
    <property type="molecule type" value="Genomic_DNA"/>
</dbReference>
<dbReference type="Gene3D" id="1.20.1280.50">
    <property type="match status" value="1"/>
</dbReference>
<protein>
    <recommendedName>
        <fullName evidence="1">F-box domain-containing protein</fullName>
    </recommendedName>
</protein>
<dbReference type="OrthoDB" id="5319261at2759"/>
<dbReference type="Proteomes" id="UP000324897">
    <property type="component" value="Chromosome 4"/>
</dbReference>
<dbReference type="SMART" id="SM00256">
    <property type="entry name" value="FBOX"/>
    <property type="match status" value="2"/>
</dbReference>
<proteinExistence type="predicted"/>
<dbReference type="PROSITE" id="PS50181">
    <property type="entry name" value="FBOX"/>
    <property type="match status" value="1"/>
</dbReference>
<evidence type="ECO:0000313" key="3">
    <source>
        <dbReference type="Proteomes" id="UP000324897"/>
    </source>
</evidence>
<dbReference type="SUPFAM" id="SSF81383">
    <property type="entry name" value="F-box domain"/>
    <property type="match status" value="2"/>
</dbReference>
<name>A0A5J9W095_9POAL</name>
<gene>
    <name evidence="2" type="ORF">EJB05_14858</name>
</gene>
<feature type="non-terminal residue" evidence="2">
    <location>
        <position position="1"/>
    </location>
</feature>
<evidence type="ECO:0000259" key="1">
    <source>
        <dbReference type="PROSITE" id="PS50181"/>
    </source>
</evidence>
<dbReference type="Gramene" id="TVU41351">
    <property type="protein sequence ID" value="TVU41351"/>
    <property type="gene ID" value="EJB05_14858"/>
</dbReference>
<comment type="caution">
    <text evidence="2">The sequence shown here is derived from an EMBL/GenBank/DDBJ whole genome shotgun (WGS) entry which is preliminary data.</text>
</comment>
<sequence>MASSSDLCAVPERRIVPASDIGALPLDSLCEILLRLQAKELCRLRLVCRLWRSLLSDPLFATAHASRHPMPLIIAGYTQEAGRDVLVDIMDLSGQIVKQVRGMDGDRVLSLPLDRVCVNNIDSTSSSYRVFNPIREELYHLPDKLLDPATGAVYHIPGNFAEEHLELASSLITNPKYLFGQIAGTGEYKVFRMLFHFSIGIGGRQMLEVCSLNGSSSSSGWRAITSPEDGIQISRFTSVVINGIVYSTRYDPHHSITFDNQVTEKDLIFTFDLETETWGPCIRGPPITFPDDADLMFYYLGLPNVKQLALANLRRSLVVVHGPAPYIDLWFLMDSGKNLWVKQGQGDGVVVQAVRRAQQRRRSSPGCLVRDLVRLPAKLLCRLRTVCRLWRSLLSDPGFAAIHAARHPGPLIIASYDDTGRDVLVDIMDLSGQIVKQVRGVQGDRVVSKPLDLVCVKRIDSSNGYRVLNTVFRDVYHLPDQMLNPATGAVYQIPDGFAKEHVALPVSLINVPSPGKRQQLLFEVCTLNSTSSSNAGWRATPPLEERIQYSHLSTVVINGLVYSLCGDPHHSITFNDQVTDKDLIITFDLDTEKWGPYIRGPPISLPDAAAQMFHDLGLPNIKQLSLAKLNGSLAAVHGPAPNIDIWILTDLGKDLWVKQYSIHFEQYEKLKCSVLSFVGSDVSLFRHVASSVSVPF</sequence>
<dbReference type="InterPro" id="IPR001810">
    <property type="entry name" value="F-box_dom"/>
</dbReference>
<reference evidence="2 3" key="1">
    <citation type="journal article" date="2019" name="Sci. Rep.">
        <title>A high-quality genome of Eragrostis curvula grass provides insights into Poaceae evolution and supports new strategies to enhance forage quality.</title>
        <authorList>
            <person name="Carballo J."/>
            <person name="Santos B.A.C.M."/>
            <person name="Zappacosta D."/>
            <person name="Garbus I."/>
            <person name="Selva J.P."/>
            <person name="Gallo C.A."/>
            <person name="Diaz A."/>
            <person name="Albertini E."/>
            <person name="Caccamo M."/>
            <person name="Echenique V."/>
        </authorList>
    </citation>
    <scope>NUCLEOTIDE SEQUENCE [LARGE SCALE GENOMIC DNA]</scope>
    <source>
        <strain evidence="3">cv. Victoria</strain>
        <tissue evidence="2">Leaf</tissue>
    </source>
</reference>
<feature type="domain" description="F-box" evidence="1">
    <location>
        <begin position="18"/>
        <end position="63"/>
    </location>
</feature>
<dbReference type="InterPro" id="IPR036047">
    <property type="entry name" value="F-box-like_dom_sf"/>
</dbReference>
<accession>A0A5J9W095</accession>
<evidence type="ECO:0000313" key="2">
    <source>
        <dbReference type="EMBL" id="TVU41351.1"/>
    </source>
</evidence>
<organism evidence="2 3">
    <name type="scientific">Eragrostis curvula</name>
    <name type="common">weeping love grass</name>
    <dbReference type="NCBI Taxonomy" id="38414"/>
    <lineage>
        <taxon>Eukaryota</taxon>
        <taxon>Viridiplantae</taxon>
        <taxon>Streptophyta</taxon>
        <taxon>Embryophyta</taxon>
        <taxon>Tracheophyta</taxon>
        <taxon>Spermatophyta</taxon>
        <taxon>Magnoliopsida</taxon>
        <taxon>Liliopsida</taxon>
        <taxon>Poales</taxon>
        <taxon>Poaceae</taxon>
        <taxon>PACMAD clade</taxon>
        <taxon>Chloridoideae</taxon>
        <taxon>Eragrostideae</taxon>
        <taxon>Eragrostidinae</taxon>
        <taxon>Eragrostis</taxon>
    </lineage>
</organism>